<dbReference type="PANTHER" id="PTHR32494">
    <property type="entry name" value="ALLANTOATE DEIMINASE-RELATED"/>
    <property type="match status" value="1"/>
</dbReference>
<keyword evidence="5" id="KW-1185">Reference proteome</keyword>
<comment type="caution">
    <text evidence="4">The sequence shown here is derived from an EMBL/GenBank/DDBJ whole genome shotgun (WGS) entry which is preliminary data.</text>
</comment>
<dbReference type="GO" id="GO:0050538">
    <property type="term" value="F:N-carbamoyl-L-amino-acid hydrolase activity"/>
    <property type="evidence" value="ECO:0007669"/>
    <property type="project" value="UniProtKB-EC"/>
</dbReference>
<dbReference type="InterPro" id="IPR010158">
    <property type="entry name" value="Amidase_Cbmase"/>
</dbReference>
<dbReference type="PIRSF" id="PIRSF001235">
    <property type="entry name" value="Amidase_carbamoylase"/>
    <property type="match status" value="1"/>
</dbReference>
<dbReference type="Pfam" id="PF01546">
    <property type="entry name" value="Peptidase_M20"/>
    <property type="match status" value="1"/>
</dbReference>
<dbReference type="RefSeq" id="WP_237485914.1">
    <property type="nucleotide sequence ID" value="NZ_CAKLCM010000003.1"/>
</dbReference>
<dbReference type="Gene3D" id="3.30.70.360">
    <property type="match status" value="1"/>
</dbReference>
<reference evidence="4" key="1">
    <citation type="submission" date="2021-12" db="EMBL/GenBank/DDBJ databases">
        <authorList>
            <person name="Rodrigo-Torres L."/>
            <person name="Arahal R. D."/>
            <person name="Lucena T."/>
        </authorList>
    </citation>
    <scope>NUCLEOTIDE SEQUENCE</scope>
    <source>
        <strain evidence="4">CECT 8226</strain>
    </source>
</reference>
<accession>A0ABM8ZL93</accession>
<dbReference type="SUPFAM" id="SSF53187">
    <property type="entry name" value="Zn-dependent exopeptidases"/>
    <property type="match status" value="1"/>
</dbReference>
<dbReference type="InterPro" id="IPR002933">
    <property type="entry name" value="Peptidase_M20"/>
</dbReference>
<comment type="similarity">
    <text evidence="1">Belongs to the peptidase M20 family.</text>
</comment>
<evidence type="ECO:0000256" key="2">
    <source>
        <dbReference type="ARBA" id="ARBA00022801"/>
    </source>
</evidence>
<feature type="domain" description="Peptidase M20 dimerisation" evidence="3">
    <location>
        <begin position="226"/>
        <end position="324"/>
    </location>
</feature>
<dbReference type="Proteomes" id="UP000838160">
    <property type="component" value="Unassembled WGS sequence"/>
</dbReference>
<dbReference type="NCBIfam" id="TIGR01879">
    <property type="entry name" value="hydantase"/>
    <property type="match status" value="1"/>
</dbReference>
<dbReference type="PANTHER" id="PTHR32494:SF5">
    <property type="entry name" value="ALLANTOATE AMIDOHYDROLASE"/>
    <property type="match status" value="1"/>
</dbReference>
<proteinExistence type="inferred from homology"/>
<name>A0ABM8ZL93_9VIBR</name>
<sequence length="436" mass="47853">MWIGSAAKQIKGMNMQDLRVNGDRLWQSLMEMAQFGLTPKGGCARLAATELDGQARDLFVEWCKACGCSISVDKMGNIFARREGKNNALPAVATGSHLDTQPTGGKFDGVFGVLAGVEVLRTLHDNNIVTEAPMEFTVWTNEEGSRFQPAMQGSGVYVGRFDLETELNKTDVDGIRLKDELDNIGYLGEDEPGSRHFGAFFEAHIEQGPILEDQNKAIGVVRLGQGIRWYNVTIKGRESHSGTTPMYLRNDAMVASAHIIAEIEQLAHRYENGLGTVGFMQVYPNSRNVIPGEITFSVDLRNPDAEVLSEMDKVFTGFCQKVASERDIEIEIDPFWYFAPVEFNASDDVKAAAESLGYSHMDIYAGAGHDACYMADIVPTGMIFTPCENGISHNEIEYTSPQECEAGANVLLHTMLEANSRIAKEAATKALCEPAE</sequence>
<evidence type="ECO:0000256" key="1">
    <source>
        <dbReference type="ARBA" id="ARBA00006153"/>
    </source>
</evidence>
<keyword evidence="2 4" id="KW-0378">Hydrolase</keyword>
<dbReference type="SUPFAM" id="SSF55031">
    <property type="entry name" value="Bacterial exopeptidase dimerisation domain"/>
    <property type="match status" value="1"/>
</dbReference>
<organism evidence="4 5">
    <name type="scientific">Vibrio hippocampi</name>
    <dbReference type="NCBI Taxonomy" id="654686"/>
    <lineage>
        <taxon>Bacteria</taxon>
        <taxon>Pseudomonadati</taxon>
        <taxon>Pseudomonadota</taxon>
        <taxon>Gammaproteobacteria</taxon>
        <taxon>Vibrionales</taxon>
        <taxon>Vibrionaceae</taxon>
        <taxon>Vibrio</taxon>
    </lineage>
</organism>
<dbReference type="Pfam" id="PF07687">
    <property type="entry name" value="M20_dimer"/>
    <property type="match status" value="1"/>
</dbReference>
<dbReference type="Gene3D" id="3.40.630.10">
    <property type="entry name" value="Zn peptidases"/>
    <property type="match status" value="1"/>
</dbReference>
<dbReference type="NCBIfam" id="NF006769">
    <property type="entry name" value="PRK09290.1-3"/>
    <property type="match status" value="1"/>
</dbReference>
<evidence type="ECO:0000313" key="5">
    <source>
        <dbReference type="Proteomes" id="UP000838160"/>
    </source>
</evidence>
<dbReference type="CDD" id="cd03884">
    <property type="entry name" value="M20_bAS"/>
    <property type="match status" value="1"/>
</dbReference>
<dbReference type="InterPro" id="IPR036264">
    <property type="entry name" value="Bact_exopeptidase_dim_dom"/>
</dbReference>
<evidence type="ECO:0000259" key="3">
    <source>
        <dbReference type="Pfam" id="PF07687"/>
    </source>
</evidence>
<dbReference type="InterPro" id="IPR011650">
    <property type="entry name" value="Peptidase_M20_dimer"/>
</dbReference>
<dbReference type="NCBIfam" id="NF006771">
    <property type="entry name" value="PRK09290.1-5"/>
    <property type="match status" value="1"/>
</dbReference>
<dbReference type="EMBL" id="CAKLCM010000003">
    <property type="protein sequence ID" value="CAH0529121.1"/>
    <property type="molecule type" value="Genomic_DNA"/>
</dbReference>
<gene>
    <name evidence="4" type="primary">hyuC</name>
    <name evidence="4" type="ORF">VHP8226_03061</name>
</gene>
<protein>
    <submittedName>
        <fullName evidence="4">N-carbamoyl-L-amino-acid hydrolase</fullName>
        <ecNumber evidence="4">3.5.1.87</ecNumber>
    </submittedName>
</protein>
<dbReference type="EC" id="3.5.1.87" evidence="4"/>
<evidence type="ECO:0000313" key="4">
    <source>
        <dbReference type="EMBL" id="CAH0529121.1"/>
    </source>
</evidence>